<keyword evidence="1" id="KW-0413">Isomerase</keyword>
<dbReference type="EMBL" id="JAGIOD010000001">
    <property type="protein sequence ID" value="MBP2382421.1"/>
    <property type="molecule type" value="Genomic_DNA"/>
</dbReference>
<dbReference type="InterPro" id="IPR014718">
    <property type="entry name" value="GH-type_carb-bd"/>
</dbReference>
<dbReference type="InterPro" id="IPR037480">
    <property type="entry name" value="YihR-like"/>
</dbReference>
<dbReference type="Proteomes" id="UP001519290">
    <property type="component" value="Unassembled WGS sequence"/>
</dbReference>
<dbReference type="RefSeq" id="WP_209902264.1">
    <property type="nucleotide sequence ID" value="NZ_BAAAJW010000003.1"/>
</dbReference>
<dbReference type="EC" id="5.1.3.3" evidence="1"/>
<comment type="caution">
    <text evidence="1">The sequence shown here is derived from an EMBL/GenBank/DDBJ whole genome shotgun (WGS) entry which is preliminary data.</text>
</comment>
<dbReference type="PANTHER" id="PTHR10091">
    <property type="entry name" value="ALDOSE-1-EPIMERASE"/>
    <property type="match status" value="1"/>
</dbReference>
<dbReference type="CDD" id="cd09022">
    <property type="entry name" value="Aldose_epim_Ec_YihR"/>
    <property type="match status" value="1"/>
</dbReference>
<gene>
    <name evidence="1" type="ORF">JOF43_002378</name>
</gene>
<sequence>MSRSEIIDGTDAAQGARVRDRGSLYTLAAGTYRAEVSSLGAIVESLTADGRDLLVRNPEQGPMQFYRGAVVAPWPNRIGDGAYTWGGQQIQAPLNEPERSNALHGLISFQSFTATSVEENAVELGTELFPSPGYPFHLLLTVRHALDPQTGLTTTVTARNLGEQVAPYGVCPHPYLVAGPEALDQWSLQFSAGTVLTVTEDRLLPTGTEPVAPGSDFDFHEPRVIGETFIDHAFTDLGRDEHGRLSVTVTAPGGTGVALTAGPECGWLQVHTGDRPEPENDRLGLAVEPMTCPPDAFRSGTDVVSLAPGQEAAAAWSIRGW</sequence>
<protein>
    <submittedName>
        <fullName evidence="1">Aldose 1-epimerase</fullName>
        <ecNumber evidence="1">5.1.3.3</ecNumber>
    </submittedName>
</protein>
<name>A0ABS4X243_9MICO</name>
<evidence type="ECO:0000313" key="1">
    <source>
        <dbReference type="EMBL" id="MBP2382421.1"/>
    </source>
</evidence>
<dbReference type="SUPFAM" id="SSF74650">
    <property type="entry name" value="Galactose mutarotase-like"/>
    <property type="match status" value="1"/>
</dbReference>
<organism evidence="1 2">
    <name type="scientific">Brachybacterium sacelli</name>
    <dbReference type="NCBI Taxonomy" id="173364"/>
    <lineage>
        <taxon>Bacteria</taxon>
        <taxon>Bacillati</taxon>
        <taxon>Actinomycetota</taxon>
        <taxon>Actinomycetes</taxon>
        <taxon>Micrococcales</taxon>
        <taxon>Dermabacteraceae</taxon>
        <taxon>Brachybacterium</taxon>
    </lineage>
</organism>
<keyword evidence="2" id="KW-1185">Reference proteome</keyword>
<evidence type="ECO:0000313" key="2">
    <source>
        <dbReference type="Proteomes" id="UP001519290"/>
    </source>
</evidence>
<dbReference type="InterPro" id="IPR011013">
    <property type="entry name" value="Gal_mutarotase_sf_dom"/>
</dbReference>
<dbReference type="InterPro" id="IPR008183">
    <property type="entry name" value="Aldose_1/G6P_1-epimerase"/>
</dbReference>
<accession>A0ABS4X243</accession>
<proteinExistence type="predicted"/>
<dbReference type="Pfam" id="PF01263">
    <property type="entry name" value="Aldose_epim"/>
    <property type="match status" value="1"/>
</dbReference>
<dbReference type="GO" id="GO:0004034">
    <property type="term" value="F:aldose 1-epimerase activity"/>
    <property type="evidence" value="ECO:0007669"/>
    <property type="project" value="UniProtKB-EC"/>
</dbReference>
<dbReference type="PANTHER" id="PTHR10091:SF0">
    <property type="entry name" value="GALACTOSE MUTAROTASE"/>
    <property type="match status" value="1"/>
</dbReference>
<reference evidence="1 2" key="1">
    <citation type="submission" date="2021-03" db="EMBL/GenBank/DDBJ databases">
        <title>Sequencing the genomes of 1000 actinobacteria strains.</title>
        <authorList>
            <person name="Klenk H.-P."/>
        </authorList>
    </citation>
    <scope>NUCLEOTIDE SEQUENCE [LARGE SCALE GENOMIC DNA]</scope>
    <source>
        <strain evidence="1 2">DSM 14566</strain>
    </source>
</reference>
<dbReference type="Gene3D" id="2.70.98.10">
    <property type="match status" value="1"/>
</dbReference>